<gene>
    <name evidence="1" type="ORF">CEXT_344941</name>
</gene>
<evidence type="ECO:0000313" key="2">
    <source>
        <dbReference type="Proteomes" id="UP001054945"/>
    </source>
</evidence>
<protein>
    <submittedName>
        <fullName evidence="1">Uncharacterized protein</fullName>
    </submittedName>
</protein>
<proteinExistence type="predicted"/>
<reference evidence="1 2" key="1">
    <citation type="submission" date="2021-06" db="EMBL/GenBank/DDBJ databases">
        <title>Caerostris extrusa draft genome.</title>
        <authorList>
            <person name="Kono N."/>
            <person name="Arakawa K."/>
        </authorList>
    </citation>
    <scope>NUCLEOTIDE SEQUENCE [LARGE SCALE GENOMIC DNA]</scope>
</reference>
<dbReference type="AlphaFoldDB" id="A0AAV4PF79"/>
<sequence length="20" mass="2249">MDWRGAVKPIAVRHSVQQGL</sequence>
<dbReference type="EMBL" id="BPLR01004566">
    <property type="protein sequence ID" value="GIX95830.1"/>
    <property type="molecule type" value="Genomic_DNA"/>
</dbReference>
<evidence type="ECO:0000313" key="1">
    <source>
        <dbReference type="EMBL" id="GIX95830.1"/>
    </source>
</evidence>
<feature type="non-terminal residue" evidence="1">
    <location>
        <position position="20"/>
    </location>
</feature>
<comment type="caution">
    <text evidence="1">The sequence shown here is derived from an EMBL/GenBank/DDBJ whole genome shotgun (WGS) entry which is preliminary data.</text>
</comment>
<keyword evidence="2" id="KW-1185">Reference proteome</keyword>
<name>A0AAV4PF79_CAEEX</name>
<organism evidence="1 2">
    <name type="scientific">Caerostris extrusa</name>
    <name type="common">Bark spider</name>
    <name type="synonym">Caerostris bankana</name>
    <dbReference type="NCBI Taxonomy" id="172846"/>
    <lineage>
        <taxon>Eukaryota</taxon>
        <taxon>Metazoa</taxon>
        <taxon>Ecdysozoa</taxon>
        <taxon>Arthropoda</taxon>
        <taxon>Chelicerata</taxon>
        <taxon>Arachnida</taxon>
        <taxon>Araneae</taxon>
        <taxon>Araneomorphae</taxon>
        <taxon>Entelegynae</taxon>
        <taxon>Araneoidea</taxon>
        <taxon>Araneidae</taxon>
        <taxon>Caerostris</taxon>
    </lineage>
</organism>
<dbReference type="Proteomes" id="UP001054945">
    <property type="component" value="Unassembled WGS sequence"/>
</dbReference>
<accession>A0AAV4PF79</accession>